<dbReference type="InterPro" id="IPR001977">
    <property type="entry name" value="Depp_CoAkinase"/>
</dbReference>
<comment type="pathway">
    <text evidence="3">Cofactor biosynthesis; coenzyme A biosynthesis; CoA from (R)-pantothenate: step 5/5.</text>
</comment>
<accession>A0ABS4JLE7</accession>
<keyword evidence="3" id="KW-0173">Coenzyme A biosynthesis</keyword>
<dbReference type="HAMAP" id="MF_00376">
    <property type="entry name" value="Dephospho_CoA_kinase"/>
    <property type="match status" value="1"/>
</dbReference>
<organism evidence="5 6">
    <name type="scientific">Paenibacillus shirakamiensis</name>
    <dbReference type="NCBI Taxonomy" id="1265935"/>
    <lineage>
        <taxon>Bacteria</taxon>
        <taxon>Bacillati</taxon>
        <taxon>Bacillota</taxon>
        <taxon>Bacilli</taxon>
        <taxon>Bacillales</taxon>
        <taxon>Paenibacillaceae</taxon>
        <taxon>Paenibacillus</taxon>
    </lineage>
</organism>
<proteinExistence type="inferred from homology"/>
<dbReference type="Gene3D" id="3.40.50.300">
    <property type="entry name" value="P-loop containing nucleotide triphosphate hydrolases"/>
    <property type="match status" value="1"/>
</dbReference>
<dbReference type="CDD" id="cd02022">
    <property type="entry name" value="DPCK"/>
    <property type="match status" value="1"/>
</dbReference>
<name>A0ABS4JLE7_9BACL</name>
<evidence type="ECO:0000313" key="5">
    <source>
        <dbReference type="EMBL" id="MBP2002518.1"/>
    </source>
</evidence>
<comment type="similarity">
    <text evidence="3">Belongs to the CoaE family.</text>
</comment>
<comment type="function">
    <text evidence="3">Catalyzes the phosphorylation of the 3'-hydroxyl group of dephosphocoenzyme A to form coenzyme A.</text>
</comment>
<keyword evidence="3 5" id="KW-0808">Transferase</keyword>
<dbReference type="Pfam" id="PF01121">
    <property type="entry name" value="CoaE"/>
    <property type="match status" value="1"/>
</dbReference>
<dbReference type="PANTHER" id="PTHR10695">
    <property type="entry name" value="DEPHOSPHO-COA KINASE-RELATED"/>
    <property type="match status" value="1"/>
</dbReference>
<dbReference type="GO" id="GO:0004140">
    <property type="term" value="F:dephospho-CoA kinase activity"/>
    <property type="evidence" value="ECO:0007669"/>
    <property type="project" value="UniProtKB-EC"/>
</dbReference>
<sequence>MNIGLTGGIASGKSTVSQLFVQQGALLIDADAVAREVMQPGHPVLAEVAKRFGSVMIREDGTLDRAKLGSLIFNHPDERKALEAITHPAIRAEMRSRAAAYDAAQPGKLVISDIPLLYETGQGNDFYEVLVVYVPADIQRTRLMARNGLTKEEAEARLASQWDIERKRELADVVIDNRGTLAETERQIHQYMADRGLS</sequence>
<evidence type="ECO:0000313" key="6">
    <source>
        <dbReference type="Proteomes" id="UP001519288"/>
    </source>
</evidence>
<dbReference type="SUPFAM" id="SSF52540">
    <property type="entry name" value="P-loop containing nucleoside triphosphate hydrolases"/>
    <property type="match status" value="1"/>
</dbReference>
<keyword evidence="6" id="KW-1185">Reference proteome</keyword>
<dbReference type="PANTHER" id="PTHR10695:SF46">
    <property type="entry name" value="BIFUNCTIONAL COENZYME A SYNTHASE-RELATED"/>
    <property type="match status" value="1"/>
</dbReference>
<evidence type="ECO:0000256" key="1">
    <source>
        <dbReference type="ARBA" id="ARBA00022741"/>
    </source>
</evidence>
<dbReference type="Proteomes" id="UP001519288">
    <property type="component" value="Unassembled WGS sequence"/>
</dbReference>
<keyword evidence="3" id="KW-0963">Cytoplasm</keyword>
<evidence type="ECO:0000256" key="3">
    <source>
        <dbReference type="HAMAP-Rule" id="MF_00376"/>
    </source>
</evidence>
<evidence type="ECO:0000256" key="2">
    <source>
        <dbReference type="ARBA" id="ARBA00022840"/>
    </source>
</evidence>
<keyword evidence="2 3" id="KW-0067">ATP-binding</keyword>
<protein>
    <recommendedName>
        <fullName evidence="3 4">Dephospho-CoA kinase</fullName>
        <ecNumber evidence="3 4">2.7.1.24</ecNumber>
    </recommendedName>
    <alternativeName>
        <fullName evidence="3">Dephosphocoenzyme A kinase</fullName>
    </alternativeName>
</protein>
<feature type="binding site" evidence="3">
    <location>
        <begin position="10"/>
        <end position="15"/>
    </location>
    <ligand>
        <name>ATP</name>
        <dbReference type="ChEBI" id="CHEBI:30616"/>
    </ligand>
</feature>
<keyword evidence="1 3" id="KW-0547">Nucleotide-binding</keyword>
<evidence type="ECO:0000256" key="4">
    <source>
        <dbReference type="NCBIfam" id="TIGR00152"/>
    </source>
</evidence>
<comment type="catalytic activity">
    <reaction evidence="3">
        <text>3'-dephospho-CoA + ATP = ADP + CoA + H(+)</text>
        <dbReference type="Rhea" id="RHEA:18245"/>
        <dbReference type="ChEBI" id="CHEBI:15378"/>
        <dbReference type="ChEBI" id="CHEBI:30616"/>
        <dbReference type="ChEBI" id="CHEBI:57287"/>
        <dbReference type="ChEBI" id="CHEBI:57328"/>
        <dbReference type="ChEBI" id="CHEBI:456216"/>
        <dbReference type="EC" id="2.7.1.24"/>
    </reaction>
</comment>
<keyword evidence="3 5" id="KW-0418">Kinase</keyword>
<dbReference type="PROSITE" id="PS51219">
    <property type="entry name" value="DPCK"/>
    <property type="match status" value="1"/>
</dbReference>
<comment type="caution">
    <text evidence="5">The sequence shown here is derived from an EMBL/GenBank/DDBJ whole genome shotgun (WGS) entry which is preliminary data.</text>
</comment>
<dbReference type="InterPro" id="IPR027417">
    <property type="entry name" value="P-loop_NTPase"/>
</dbReference>
<reference evidence="5 6" key="1">
    <citation type="submission" date="2021-03" db="EMBL/GenBank/DDBJ databases">
        <title>Genomic Encyclopedia of Type Strains, Phase IV (KMG-IV): sequencing the most valuable type-strain genomes for metagenomic binning, comparative biology and taxonomic classification.</title>
        <authorList>
            <person name="Goeker M."/>
        </authorList>
    </citation>
    <scope>NUCLEOTIDE SEQUENCE [LARGE SCALE GENOMIC DNA]</scope>
    <source>
        <strain evidence="5 6">DSM 26806</strain>
    </source>
</reference>
<dbReference type="RefSeq" id="WP_209865713.1">
    <property type="nucleotide sequence ID" value="NZ_JAGGLD010000009.1"/>
</dbReference>
<comment type="subcellular location">
    <subcellularLocation>
        <location evidence="3">Cytoplasm</location>
    </subcellularLocation>
</comment>
<dbReference type="NCBIfam" id="TIGR00152">
    <property type="entry name" value="dephospho-CoA kinase"/>
    <property type="match status" value="1"/>
</dbReference>
<dbReference type="EMBL" id="JAGGLD010000009">
    <property type="protein sequence ID" value="MBP2002518.1"/>
    <property type="molecule type" value="Genomic_DNA"/>
</dbReference>
<dbReference type="EC" id="2.7.1.24" evidence="3 4"/>
<gene>
    <name evidence="3" type="primary">coaE</name>
    <name evidence="5" type="ORF">J2Z69_003604</name>
</gene>